<evidence type="ECO:0000259" key="4">
    <source>
        <dbReference type="PROSITE" id="PS50118"/>
    </source>
</evidence>
<organism evidence="5 6">
    <name type="scientific">Rhizopus oryzae</name>
    <name type="common">Mucormycosis agent</name>
    <name type="synonym">Rhizopus arrhizus var. delemar</name>
    <dbReference type="NCBI Taxonomy" id="64495"/>
    <lineage>
        <taxon>Eukaryota</taxon>
        <taxon>Fungi</taxon>
        <taxon>Fungi incertae sedis</taxon>
        <taxon>Mucoromycota</taxon>
        <taxon>Mucoromycotina</taxon>
        <taxon>Mucoromycetes</taxon>
        <taxon>Mucorales</taxon>
        <taxon>Mucorineae</taxon>
        <taxon>Rhizopodaceae</taxon>
        <taxon>Rhizopus</taxon>
    </lineage>
</organism>
<dbReference type="SMART" id="SM00398">
    <property type="entry name" value="HMG"/>
    <property type="match status" value="1"/>
</dbReference>
<proteinExistence type="predicted"/>
<dbReference type="EMBL" id="JAANQT010000192">
    <property type="protein sequence ID" value="KAG1313465.1"/>
    <property type="molecule type" value="Genomic_DNA"/>
</dbReference>
<evidence type="ECO:0000256" key="1">
    <source>
        <dbReference type="ARBA" id="ARBA00023125"/>
    </source>
</evidence>
<sequence>MKDVSSKMQENPELAQAARDVAIHLTKVTQLLTELLDSTSTQTIGFNNKDKGKRKRDPDFPKQPTSNYLFYCNSIRADVDKEFPSANFVEKSKIYGERWKKLSDVEKKPYNEMAQKEKERYNRELETYEKNHGVIKKAKTEKAKPEVSPKKTTVKKEVAKDVKEEEAVSESSESESESDNSSGDSSSDEEEEETKESAFNEEEDQVKDSSSDDDNDKESDSGSGSGSGSGSDSSDEDSDSGSSDSSDEDSDKE</sequence>
<dbReference type="Proteomes" id="UP000716291">
    <property type="component" value="Unassembled WGS sequence"/>
</dbReference>
<feature type="domain" description="HMG box" evidence="4">
    <location>
        <begin position="61"/>
        <end position="129"/>
    </location>
</feature>
<feature type="region of interest" description="Disordered" evidence="3">
    <location>
        <begin position="42"/>
        <end position="63"/>
    </location>
</feature>
<feature type="region of interest" description="Disordered" evidence="3">
    <location>
        <begin position="111"/>
        <end position="253"/>
    </location>
</feature>
<gene>
    <name evidence="5" type="ORF">G6F64_002248</name>
</gene>
<dbReference type="PANTHER" id="PTHR48112:SF22">
    <property type="entry name" value="MITOCHONDRIAL TRANSCRIPTION FACTOR A, ISOFORM B"/>
    <property type="match status" value="1"/>
</dbReference>
<feature type="compositionally biased region" description="Acidic residues" evidence="3">
    <location>
        <begin position="233"/>
        <end position="253"/>
    </location>
</feature>
<feature type="compositionally biased region" description="Basic and acidic residues" evidence="3">
    <location>
        <begin position="111"/>
        <end position="166"/>
    </location>
</feature>
<dbReference type="InterPro" id="IPR009071">
    <property type="entry name" value="HMG_box_dom"/>
</dbReference>
<dbReference type="PANTHER" id="PTHR48112">
    <property type="entry name" value="HIGH MOBILITY GROUP PROTEIN DSP1"/>
    <property type="match status" value="1"/>
</dbReference>
<keyword evidence="6" id="KW-1185">Reference proteome</keyword>
<feature type="DNA-binding region" description="HMG box" evidence="2">
    <location>
        <begin position="61"/>
        <end position="129"/>
    </location>
</feature>
<dbReference type="PROSITE" id="PS50118">
    <property type="entry name" value="HMG_BOX_2"/>
    <property type="match status" value="1"/>
</dbReference>
<reference evidence="5" key="1">
    <citation type="journal article" date="2020" name="Microb. Genom.">
        <title>Genetic diversity of clinical and environmental Mucorales isolates obtained from an investigation of mucormycosis cases among solid organ transplant recipients.</title>
        <authorList>
            <person name="Nguyen M.H."/>
            <person name="Kaul D."/>
            <person name="Muto C."/>
            <person name="Cheng S.J."/>
            <person name="Richter R.A."/>
            <person name="Bruno V.M."/>
            <person name="Liu G."/>
            <person name="Beyhan S."/>
            <person name="Sundermann A.J."/>
            <person name="Mounaud S."/>
            <person name="Pasculle A.W."/>
            <person name="Nierman W.C."/>
            <person name="Driscoll E."/>
            <person name="Cumbie R."/>
            <person name="Clancy C.J."/>
            <person name="Dupont C.L."/>
        </authorList>
    </citation>
    <scope>NUCLEOTIDE SEQUENCE</scope>
    <source>
        <strain evidence="5">GL11</strain>
    </source>
</reference>
<evidence type="ECO:0000256" key="3">
    <source>
        <dbReference type="SAM" id="MobiDB-lite"/>
    </source>
</evidence>
<dbReference type="GO" id="GO:0003677">
    <property type="term" value="F:DNA binding"/>
    <property type="evidence" value="ECO:0007669"/>
    <property type="project" value="UniProtKB-UniRule"/>
</dbReference>
<dbReference type="InterPro" id="IPR036910">
    <property type="entry name" value="HMG_box_dom_sf"/>
</dbReference>
<keyword evidence="1 2" id="KW-0238">DNA-binding</keyword>
<dbReference type="Pfam" id="PF00505">
    <property type="entry name" value="HMG_box"/>
    <property type="match status" value="1"/>
</dbReference>
<evidence type="ECO:0000313" key="6">
    <source>
        <dbReference type="Proteomes" id="UP000716291"/>
    </source>
</evidence>
<keyword evidence="2" id="KW-0539">Nucleus</keyword>
<name>A0A9P6XHD2_RHIOR</name>
<dbReference type="SUPFAM" id="SSF47095">
    <property type="entry name" value="HMG-box"/>
    <property type="match status" value="1"/>
</dbReference>
<protein>
    <recommendedName>
        <fullName evidence="4">HMG box domain-containing protein</fullName>
    </recommendedName>
</protein>
<dbReference type="Gene3D" id="1.10.30.10">
    <property type="entry name" value="High mobility group box domain"/>
    <property type="match status" value="1"/>
</dbReference>
<evidence type="ECO:0000256" key="2">
    <source>
        <dbReference type="PROSITE-ProRule" id="PRU00267"/>
    </source>
</evidence>
<dbReference type="GO" id="GO:0005634">
    <property type="term" value="C:nucleus"/>
    <property type="evidence" value="ECO:0007669"/>
    <property type="project" value="UniProtKB-UniRule"/>
</dbReference>
<dbReference type="AlphaFoldDB" id="A0A9P6XHD2"/>
<comment type="caution">
    <text evidence="5">The sequence shown here is derived from an EMBL/GenBank/DDBJ whole genome shotgun (WGS) entry which is preliminary data.</text>
</comment>
<dbReference type="InterPro" id="IPR050342">
    <property type="entry name" value="HMGB"/>
</dbReference>
<accession>A0A9P6XHD2</accession>
<feature type="compositionally biased region" description="Acidic residues" evidence="3">
    <location>
        <begin position="186"/>
        <end position="217"/>
    </location>
</feature>
<evidence type="ECO:0000313" key="5">
    <source>
        <dbReference type="EMBL" id="KAG1313465.1"/>
    </source>
</evidence>